<feature type="region of interest" description="Disordered" evidence="2">
    <location>
        <begin position="93"/>
        <end position="115"/>
    </location>
</feature>
<feature type="compositionally biased region" description="Basic and acidic residues" evidence="2">
    <location>
        <begin position="199"/>
        <end position="230"/>
    </location>
</feature>
<reference evidence="3 4" key="1">
    <citation type="submission" date="2021-06" db="EMBL/GenBank/DDBJ databases">
        <authorList>
            <person name="Palmer J.M."/>
        </authorList>
    </citation>
    <scope>NUCLEOTIDE SEQUENCE [LARGE SCALE GENOMIC DNA]</scope>
    <source>
        <strain evidence="3 4">XC_2019</strain>
        <tissue evidence="3">Muscle</tissue>
    </source>
</reference>
<evidence type="ECO:0000256" key="1">
    <source>
        <dbReference type="SAM" id="Coils"/>
    </source>
</evidence>
<feature type="region of interest" description="Disordered" evidence="2">
    <location>
        <begin position="199"/>
        <end position="254"/>
    </location>
</feature>
<feature type="coiled-coil region" evidence="1">
    <location>
        <begin position="472"/>
        <end position="521"/>
    </location>
</feature>
<dbReference type="InterPro" id="IPR029090">
    <property type="entry name" value="DUF4659"/>
</dbReference>
<sequence>SPALCLDLNHTESPGADKSICFITSPRLLECRTQPGIKPVQLLIRSLNKLIAGQQDVPYEAMKTLHESYEKERSKLFHMPVCSEEQERIIQAERHRRSRNKAASSSKVVPATKSKDHSAEPVVYADLCCKGKSSSSVAVKRDPERSTVSSFNVGDLNYSLSTERKLQKITSEIKGKTCITVPERDRKIAALMLVKHQEEQERLKLSQQEEQKRQEARRKEEARQAQAEKERRRRLKHRMKHWHKELEARKRLRERQEQEKAAQLRREMLLQENRWRRLKEEVEAQRKEKLEVALKETEERKQYQERVLREKVELEKRELEKEKQAAEEREERAWRSRVLQEKKERKRLQEENNREMLRHILLKEQVKQQMEEEEAQMRNMLEKKLQHSSEKRAQATEAQLRELQERAAREEVQIQRAQLRAKLQSIQELTHKHILVQQSQLRIERAAQNASALLRSRTKQTQEHNRHRQVCHQRLSEKIQREEEATRRLRENYISMKERKRERLQRLREQIREEAQRLVRASFHMRDRVRQQTHSQTFDQMALEAQLAASISKMKL</sequence>
<feature type="compositionally biased region" description="Basic residues" evidence="2">
    <location>
        <begin position="231"/>
        <end position="243"/>
    </location>
</feature>
<dbReference type="PANTHER" id="PTHR33663:SF3">
    <property type="entry name" value="COILED-COIL DOMAIN-CONTAINING PROTEIN 185"/>
    <property type="match status" value="1"/>
</dbReference>
<evidence type="ECO:0008006" key="5">
    <source>
        <dbReference type="Google" id="ProtNLM"/>
    </source>
</evidence>
<name>A0ABV0QUJ6_9TELE</name>
<dbReference type="PANTHER" id="PTHR33663">
    <property type="entry name" value="COILED-COIL DOMAIN-CONTAINING PROTEIN 177"/>
    <property type="match status" value="1"/>
</dbReference>
<feature type="compositionally biased region" description="Basic and acidic residues" evidence="2">
    <location>
        <begin position="244"/>
        <end position="254"/>
    </location>
</feature>
<evidence type="ECO:0000256" key="2">
    <source>
        <dbReference type="SAM" id="MobiDB-lite"/>
    </source>
</evidence>
<keyword evidence="4" id="KW-1185">Reference proteome</keyword>
<keyword evidence="1" id="KW-0175">Coiled coil</keyword>
<proteinExistence type="predicted"/>
<dbReference type="Proteomes" id="UP001434883">
    <property type="component" value="Unassembled WGS sequence"/>
</dbReference>
<accession>A0ABV0QUJ6</accession>
<evidence type="ECO:0000313" key="4">
    <source>
        <dbReference type="Proteomes" id="UP001434883"/>
    </source>
</evidence>
<dbReference type="Pfam" id="PF15558">
    <property type="entry name" value="DUF4659"/>
    <property type="match status" value="1"/>
</dbReference>
<protein>
    <recommendedName>
        <fullName evidence="5">Coiled-coil domain containing 177</fullName>
    </recommendedName>
</protein>
<comment type="caution">
    <text evidence="3">The sequence shown here is derived from an EMBL/GenBank/DDBJ whole genome shotgun (WGS) entry which is preliminary data.</text>
</comment>
<evidence type="ECO:0000313" key="3">
    <source>
        <dbReference type="EMBL" id="MEQ2199516.1"/>
    </source>
</evidence>
<feature type="non-terminal residue" evidence="3">
    <location>
        <position position="1"/>
    </location>
</feature>
<organism evidence="3 4">
    <name type="scientific">Xenoophorus captivus</name>
    <dbReference type="NCBI Taxonomy" id="1517983"/>
    <lineage>
        <taxon>Eukaryota</taxon>
        <taxon>Metazoa</taxon>
        <taxon>Chordata</taxon>
        <taxon>Craniata</taxon>
        <taxon>Vertebrata</taxon>
        <taxon>Euteleostomi</taxon>
        <taxon>Actinopterygii</taxon>
        <taxon>Neopterygii</taxon>
        <taxon>Teleostei</taxon>
        <taxon>Neoteleostei</taxon>
        <taxon>Acanthomorphata</taxon>
        <taxon>Ovalentaria</taxon>
        <taxon>Atherinomorphae</taxon>
        <taxon>Cyprinodontiformes</taxon>
        <taxon>Goodeidae</taxon>
        <taxon>Xenoophorus</taxon>
    </lineage>
</organism>
<gene>
    <name evidence="3" type="ORF">XENOCAPTIV_000802</name>
</gene>
<dbReference type="EMBL" id="JAHRIN010025315">
    <property type="protein sequence ID" value="MEQ2199516.1"/>
    <property type="molecule type" value="Genomic_DNA"/>
</dbReference>